<dbReference type="Proteomes" id="UP001500305">
    <property type="component" value="Unassembled WGS sequence"/>
</dbReference>
<evidence type="ECO:0000313" key="1">
    <source>
        <dbReference type="EMBL" id="GAA2255906.1"/>
    </source>
</evidence>
<evidence type="ECO:0008006" key="3">
    <source>
        <dbReference type="Google" id="ProtNLM"/>
    </source>
</evidence>
<protein>
    <recommendedName>
        <fullName evidence="3">ATP-binding protein</fullName>
    </recommendedName>
</protein>
<name>A0ABN3EER2_9ACTN</name>
<proteinExistence type="predicted"/>
<comment type="caution">
    <text evidence="1">The sequence shown here is derived from an EMBL/GenBank/DDBJ whole genome shotgun (WGS) entry which is preliminary data.</text>
</comment>
<dbReference type="InterPro" id="IPR036890">
    <property type="entry name" value="HATPase_C_sf"/>
</dbReference>
<accession>A0ABN3EER2</accession>
<dbReference type="Gene3D" id="3.30.565.10">
    <property type="entry name" value="Histidine kinase-like ATPase, C-terminal domain"/>
    <property type="match status" value="1"/>
</dbReference>
<dbReference type="EMBL" id="BAAATR010000020">
    <property type="protein sequence ID" value="GAA2255906.1"/>
    <property type="molecule type" value="Genomic_DNA"/>
</dbReference>
<sequence length="88" mass="9672">MIASELATNAAKTGWRRQMRVEIQRLDERSVQIRVTDGCRVLPVMVEADGQVEGGRGIALVHHLTRGHWGADRLPHGKTVHAELGVVA</sequence>
<dbReference type="PANTHER" id="PTHR35526:SF3">
    <property type="entry name" value="ANTI-SIGMA-F FACTOR RSBW"/>
    <property type="match status" value="1"/>
</dbReference>
<dbReference type="InterPro" id="IPR050267">
    <property type="entry name" value="Anti-sigma-factor_SerPK"/>
</dbReference>
<dbReference type="CDD" id="cd16936">
    <property type="entry name" value="HATPase_RsbW-like"/>
    <property type="match status" value="1"/>
</dbReference>
<dbReference type="PANTHER" id="PTHR35526">
    <property type="entry name" value="ANTI-SIGMA-F FACTOR RSBW-RELATED"/>
    <property type="match status" value="1"/>
</dbReference>
<evidence type="ECO:0000313" key="2">
    <source>
        <dbReference type="Proteomes" id="UP001500305"/>
    </source>
</evidence>
<reference evidence="1 2" key="1">
    <citation type="journal article" date="2019" name="Int. J. Syst. Evol. Microbiol.">
        <title>The Global Catalogue of Microorganisms (GCM) 10K type strain sequencing project: providing services to taxonomists for standard genome sequencing and annotation.</title>
        <authorList>
            <consortium name="The Broad Institute Genomics Platform"/>
            <consortium name="The Broad Institute Genome Sequencing Center for Infectious Disease"/>
            <person name="Wu L."/>
            <person name="Ma J."/>
        </authorList>
    </citation>
    <scope>NUCLEOTIDE SEQUENCE [LARGE SCALE GENOMIC DNA]</scope>
    <source>
        <strain evidence="1 2">JCM 7356</strain>
    </source>
</reference>
<organism evidence="1 2">
    <name type="scientific">Kitasatospora cystarginea</name>
    <dbReference type="NCBI Taxonomy" id="58350"/>
    <lineage>
        <taxon>Bacteria</taxon>
        <taxon>Bacillati</taxon>
        <taxon>Actinomycetota</taxon>
        <taxon>Actinomycetes</taxon>
        <taxon>Kitasatosporales</taxon>
        <taxon>Streptomycetaceae</taxon>
        <taxon>Kitasatospora</taxon>
    </lineage>
</organism>
<keyword evidence="2" id="KW-1185">Reference proteome</keyword>
<gene>
    <name evidence="1" type="ORF">GCM10010430_44680</name>
</gene>